<dbReference type="Gene3D" id="3.40.50.720">
    <property type="entry name" value="NAD(P)-binding Rossmann-like Domain"/>
    <property type="match status" value="1"/>
</dbReference>
<gene>
    <name evidence="7" type="ORF">TrLO_g9223</name>
</gene>
<dbReference type="AlphaFoldDB" id="A0A9W7CFI1"/>
<dbReference type="Pfam" id="PF00106">
    <property type="entry name" value="adh_short"/>
    <property type="match status" value="1"/>
</dbReference>
<accession>A0A9W7CFI1</accession>
<name>A0A9W7CFI1_9STRA</name>
<dbReference type="OrthoDB" id="5307821at2759"/>
<dbReference type="InterPro" id="IPR057326">
    <property type="entry name" value="KR_dom"/>
</dbReference>
<sequence length="302" mass="33161">MTLLQTIVAATLLGTSSAYLLRPARNLSLFSQKTILITGPTLGGIGYALASNCASRGSSKLILLGRSPKKLNDAKDSLKGIEVQCVVCDFSEPESVEKACEEIKRGNDRIDVIINNAGVSQRSTFQSTPLSIFRQIFEINLFSHTTLIHNLLPLLKKEGEKSTIIWISSIQSTLALPERSGYSASKFAVSGLCDSLRSEFSDFCNVVEVRPGYVSTNLSINAVTEKGSYGVMDKTTENGIRPVKLAEIVLDEVEKGRSYVDVGQDFKTRVAVWLGFLWPEILGGIMKKRFKKNKKEEIKSTS</sequence>
<keyword evidence="8" id="KW-1185">Reference proteome</keyword>
<keyword evidence="2" id="KW-0560">Oxidoreductase</keyword>
<dbReference type="SMART" id="SM00822">
    <property type="entry name" value="PKS_KR"/>
    <property type="match status" value="1"/>
</dbReference>
<evidence type="ECO:0000259" key="6">
    <source>
        <dbReference type="SMART" id="SM00822"/>
    </source>
</evidence>
<feature type="chain" id="PRO_5040754013" description="Ketoreductase domain-containing protein" evidence="5">
    <location>
        <begin position="19"/>
        <end position="302"/>
    </location>
</feature>
<dbReference type="GO" id="GO:0016020">
    <property type="term" value="C:membrane"/>
    <property type="evidence" value="ECO:0007669"/>
    <property type="project" value="TreeGrafter"/>
</dbReference>
<evidence type="ECO:0000256" key="3">
    <source>
        <dbReference type="ARBA" id="ARBA00037096"/>
    </source>
</evidence>
<dbReference type="PROSITE" id="PS00061">
    <property type="entry name" value="ADH_SHORT"/>
    <property type="match status" value="1"/>
</dbReference>
<evidence type="ECO:0000313" key="8">
    <source>
        <dbReference type="Proteomes" id="UP001165122"/>
    </source>
</evidence>
<dbReference type="InterPro" id="IPR036291">
    <property type="entry name" value="NAD(P)-bd_dom_sf"/>
</dbReference>
<feature type="domain" description="Ketoreductase" evidence="6">
    <location>
        <begin position="33"/>
        <end position="212"/>
    </location>
</feature>
<feature type="signal peptide" evidence="5">
    <location>
        <begin position="1"/>
        <end position="18"/>
    </location>
</feature>
<proteinExistence type="inferred from homology"/>
<evidence type="ECO:0000256" key="5">
    <source>
        <dbReference type="SAM" id="SignalP"/>
    </source>
</evidence>
<evidence type="ECO:0000256" key="2">
    <source>
        <dbReference type="ARBA" id="ARBA00023002"/>
    </source>
</evidence>
<comment type="caution">
    <text evidence="7">The sequence shown here is derived from an EMBL/GenBank/DDBJ whole genome shotgun (WGS) entry which is preliminary data.</text>
</comment>
<organism evidence="7 8">
    <name type="scientific">Triparma laevis f. longispina</name>
    <dbReference type="NCBI Taxonomy" id="1714387"/>
    <lineage>
        <taxon>Eukaryota</taxon>
        <taxon>Sar</taxon>
        <taxon>Stramenopiles</taxon>
        <taxon>Ochrophyta</taxon>
        <taxon>Bolidophyceae</taxon>
        <taxon>Parmales</taxon>
        <taxon>Triparmaceae</taxon>
        <taxon>Triparma</taxon>
    </lineage>
</organism>
<dbReference type="PANTHER" id="PTHR44196">
    <property type="entry name" value="DEHYDROGENASE/REDUCTASE SDR FAMILY MEMBER 7B"/>
    <property type="match status" value="1"/>
</dbReference>
<dbReference type="GO" id="GO:0016491">
    <property type="term" value="F:oxidoreductase activity"/>
    <property type="evidence" value="ECO:0007669"/>
    <property type="project" value="UniProtKB-KW"/>
</dbReference>
<comment type="similarity">
    <text evidence="1 4">Belongs to the short-chain dehydrogenases/reductases (SDR) family.</text>
</comment>
<reference evidence="8" key="1">
    <citation type="journal article" date="2023" name="Commun. Biol.">
        <title>Genome analysis of Parmales, the sister group of diatoms, reveals the evolutionary specialization of diatoms from phago-mixotrophs to photoautotrophs.</title>
        <authorList>
            <person name="Ban H."/>
            <person name="Sato S."/>
            <person name="Yoshikawa S."/>
            <person name="Yamada K."/>
            <person name="Nakamura Y."/>
            <person name="Ichinomiya M."/>
            <person name="Sato N."/>
            <person name="Blanc-Mathieu R."/>
            <person name="Endo H."/>
            <person name="Kuwata A."/>
            <person name="Ogata H."/>
        </authorList>
    </citation>
    <scope>NUCLEOTIDE SEQUENCE [LARGE SCALE GENOMIC DNA]</scope>
    <source>
        <strain evidence="8">NIES 3700</strain>
    </source>
</reference>
<dbReference type="PRINTS" id="PR00080">
    <property type="entry name" value="SDRFAMILY"/>
</dbReference>
<comment type="function">
    <text evidence="3">Putative oxidoreductase.</text>
</comment>
<evidence type="ECO:0000313" key="7">
    <source>
        <dbReference type="EMBL" id="GMI05632.1"/>
    </source>
</evidence>
<dbReference type="Proteomes" id="UP001165122">
    <property type="component" value="Unassembled WGS sequence"/>
</dbReference>
<dbReference type="InterPro" id="IPR002347">
    <property type="entry name" value="SDR_fam"/>
</dbReference>
<dbReference type="InterPro" id="IPR020904">
    <property type="entry name" value="Sc_DH/Rdtase_CS"/>
</dbReference>
<dbReference type="PRINTS" id="PR00081">
    <property type="entry name" value="GDHRDH"/>
</dbReference>
<dbReference type="SUPFAM" id="SSF51735">
    <property type="entry name" value="NAD(P)-binding Rossmann-fold domains"/>
    <property type="match status" value="1"/>
</dbReference>
<evidence type="ECO:0000256" key="1">
    <source>
        <dbReference type="ARBA" id="ARBA00006484"/>
    </source>
</evidence>
<protein>
    <recommendedName>
        <fullName evidence="6">Ketoreductase domain-containing protein</fullName>
    </recommendedName>
</protein>
<dbReference type="EMBL" id="BRXW01000089">
    <property type="protein sequence ID" value="GMI05632.1"/>
    <property type="molecule type" value="Genomic_DNA"/>
</dbReference>
<evidence type="ECO:0000256" key="4">
    <source>
        <dbReference type="RuleBase" id="RU000363"/>
    </source>
</evidence>
<dbReference type="PANTHER" id="PTHR44196:SF1">
    <property type="entry name" value="DEHYDROGENASE_REDUCTASE SDR FAMILY MEMBER 7B"/>
    <property type="match status" value="1"/>
</dbReference>
<keyword evidence="5" id="KW-0732">Signal</keyword>